<keyword evidence="1" id="KW-0677">Repeat</keyword>
<protein>
    <submittedName>
        <fullName evidence="3">Uncharacterized protein</fullName>
    </submittedName>
</protein>
<dbReference type="InterPro" id="IPR011990">
    <property type="entry name" value="TPR-like_helical_dom_sf"/>
</dbReference>
<keyword evidence="2" id="KW-0802">TPR repeat</keyword>
<dbReference type="SMART" id="SM00028">
    <property type="entry name" value="TPR"/>
    <property type="match status" value="3"/>
</dbReference>
<dbReference type="AlphaFoldDB" id="A0A382JRF8"/>
<dbReference type="Gene3D" id="1.25.40.10">
    <property type="entry name" value="Tetratricopeptide repeat domain"/>
    <property type="match status" value="1"/>
</dbReference>
<name>A0A382JRF8_9ZZZZ</name>
<sequence>MENIKKLLSDLHSKTPGLRNSATMALWDHWYLEAGEIAELYVRKGEGLLGMQKFEEARAHFERVIESYPEFAEAHNKLATVLFLLEDYENSINECKVTLKMNPHHFGAWHGMGLCLLKLSRYSEAIDSFKSALEIQPYASINRKYIATCMANLN</sequence>
<evidence type="ECO:0000313" key="3">
    <source>
        <dbReference type="EMBL" id="SVC13607.1"/>
    </source>
</evidence>
<dbReference type="EMBL" id="UINC01075432">
    <property type="protein sequence ID" value="SVC13607.1"/>
    <property type="molecule type" value="Genomic_DNA"/>
</dbReference>
<dbReference type="InterPro" id="IPR019734">
    <property type="entry name" value="TPR_rpt"/>
</dbReference>
<dbReference type="SUPFAM" id="SSF48452">
    <property type="entry name" value="TPR-like"/>
    <property type="match status" value="1"/>
</dbReference>
<evidence type="ECO:0000256" key="2">
    <source>
        <dbReference type="ARBA" id="ARBA00022803"/>
    </source>
</evidence>
<dbReference type="PROSITE" id="PS50293">
    <property type="entry name" value="TPR_REGION"/>
    <property type="match status" value="1"/>
</dbReference>
<dbReference type="PROSITE" id="PS50005">
    <property type="entry name" value="TPR"/>
    <property type="match status" value="3"/>
</dbReference>
<dbReference type="Pfam" id="PF12895">
    <property type="entry name" value="ANAPC3"/>
    <property type="match status" value="1"/>
</dbReference>
<gene>
    <name evidence="3" type="ORF">METZ01_LOCUS266461</name>
</gene>
<proteinExistence type="predicted"/>
<evidence type="ECO:0000256" key="1">
    <source>
        <dbReference type="ARBA" id="ARBA00022737"/>
    </source>
</evidence>
<dbReference type="PANTHER" id="PTHR44943">
    <property type="entry name" value="CELLULOSE SYNTHASE OPERON PROTEIN C"/>
    <property type="match status" value="1"/>
</dbReference>
<organism evidence="3">
    <name type="scientific">marine metagenome</name>
    <dbReference type="NCBI Taxonomy" id="408172"/>
    <lineage>
        <taxon>unclassified sequences</taxon>
        <taxon>metagenomes</taxon>
        <taxon>ecological metagenomes</taxon>
    </lineage>
</organism>
<reference evidence="3" key="1">
    <citation type="submission" date="2018-05" db="EMBL/GenBank/DDBJ databases">
        <authorList>
            <person name="Lanie J.A."/>
            <person name="Ng W.-L."/>
            <person name="Kazmierczak K.M."/>
            <person name="Andrzejewski T.M."/>
            <person name="Davidsen T.M."/>
            <person name="Wayne K.J."/>
            <person name="Tettelin H."/>
            <person name="Glass J.I."/>
            <person name="Rusch D."/>
            <person name="Podicherti R."/>
            <person name="Tsui H.-C.T."/>
            <person name="Winkler M.E."/>
        </authorList>
    </citation>
    <scope>NUCLEOTIDE SEQUENCE</scope>
</reference>
<dbReference type="PANTHER" id="PTHR44943:SF8">
    <property type="entry name" value="TPR REPEAT-CONTAINING PROTEIN MJ0263"/>
    <property type="match status" value="1"/>
</dbReference>
<dbReference type="InterPro" id="IPR051685">
    <property type="entry name" value="Ycf3/AcsC/BcsC/TPR_MFPF"/>
</dbReference>
<accession>A0A382JRF8</accession>